<evidence type="ECO:0000313" key="7">
    <source>
        <dbReference type="EMBL" id="MFC3913691.1"/>
    </source>
</evidence>
<dbReference type="PANTHER" id="PTHR13887">
    <property type="entry name" value="GLUTATHIONE S-TRANSFERASE KAPPA"/>
    <property type="match status" value="1"/>
</dbReference>
<keyword evidence="3" id="KW-1015">Disulfide bond</keyword>
<accession>A0ABV8CNK5</accession>
<feature type="domain" description="Thioredoxin" evidence="6">
    <location>
        <begin position="57"/>
        <end position="244"/>
    </location>
</feature>
<name>A0ABV8CNK5_9GAMM</name>
<evidence type="ECO:0000256" key="2">
    <source>
        <dbReference type="ARBA" id="ARBA00023002"/>
    </source>
</evidence>
<protein>
    <submittedName>
        <fullName evidence="7">DsbA family protein</fullName>
    </submittedName>
</protein>
<feature type="chain" id="PRO_5045101893" evidence="5">
    <location>
        <begin position="24"/>
        <end position="244"/>
    </location>
</feature>
<dbReference type="InterPro" id="IPR041205">
    <property type="entry name" value="ScsC_N"/>
</dbReference>
<comment type="caution">
    <text evidence="7">The sequence shown here is derived from an EMBL/GenBank/DDBJ whole genome shotgun (WGS) entry which is preliminary data.</text>
</comment>
<evidence type="ECO:0000256" key="4">
    <source>
        <dbReference type="ARBA" id="ARBA00023284"/>
    </source>
</evidence>
<dbReference type="CDD" id="cd03023">
    <property type="entry name" value="DsbA_Com1_like"/>
    <property type="match status" value="1"/>
</dbReference>
<feature type="signal peptide" evidence="5">
    <location>
        <begin position="1"/>
        <end position="23"/>
    </location>
</feature>
<dbReference type="Proteomes" id="UP001595692">
    <property type="component" value="Unassembled WGS sequence"/>
</dbReference>
<evidence type="ECO:0000256" key="1">
    <source>
        <dbReference type="ARBA" id="ARBA00022729"/>
    </source>
</evidence>
<evidence type="ECO:0000313" key="8">
    <source>
        <dbReference type="Proteomes" id="UP001595692"/>
    </source>
</evidence>
<sequence>MKISHRLLPALACLAPLAFPVHAAELERQDVEKIVHDYLLAHPELLIDMSNALRAKQESQQQEADVQLIKAHHDALFADKRDPVAGNEKGSVNVIVFFDYNCGYCKRATPMIDTLLHDNKKVRLVYKEFPILSETSYIAAKAALAVNSLHPDKYSAFHAALMAHQGALSSDKDLAVIAKKADLNWPAIEKKMQDPTIEKQLLETRQLAEKLGLTGTPAFVIGDQILRGAPRTTDDLKALINDVK</sequence>
<dbReference type="SUPFAM" id="SSF52833">
    <property type="entry name" value="Thioredoxin-like"/>
    <property type="match status" value="1"/>
</dbReference>
<organism evidence="7 8">
    <name type="scientific">Pseudaeromonas sharmana</name>
    <dbReference type="NCBI Taxonomy" id="328412"/>
    <lineage>
        <taxon>Bacteria</taxon>
        <taxon>Pseudomonadati</taxon>
        <taxon>Pseudomonadota</taxon>
        <taxon>Gammaproteobacteria</taxon>
        <taxon>Aeromonadales</taxon>
        <taxon>Aeromonadaceae</taxon>
        <taxon>Pseudaeromonas</taxon>
    </lineage>
</organism>
<dbReference type="Pfam" id="PF01323">
    <property type="entry name" value="DSBA"/>
    <property type="match status" value="1"/>
</dbReference>
<dbReference type="PROSITE" id="PS51352">
    <property type="entry name" value="THIOREDOXIN_2"/>
    <property type="match status" value="1"/>
</dbReference>
<dbReference type="InterPro" id="IPR001853">
    <property type="entry name" value="DSBA-like_thioredoxin_dom"/>
</dbReference>
<keyword evidence="1 5" id="KW-0732">Signal</keyword>
<gene>
    <name evidence="7" type="ORF">ACFOSS_09445</name>
</gene>
<dbReference type="RefSeq" id="WP_377152087.1">
    <property type="nucleotide sequence ID" value="NZ_JBHSAF010000010.1"/>
</dbReference>
<dbReference type="Gene3D" id="3.40.30.10">
    <property type="entry name" value="Glutaredoxin"/>
    <property type="match status" value="1"/>
</dbReference>
<evidence type="ECO:0000256" key="3">
    <source>
        <dbReference type="ARBA" id="ARBA00023157"/>
    </source>
</evidence>
<proteinExistence type="predicted"/>
<keyword evidence="4" id="KW-0676">Redox-active center</keyword>
<dbReference type="Pfam" id="PF18312">
    <property type="entry name" value="ScsC_N"/>
    <property type="match status" value="1"/>
</dbReference>
<dbReference type="PANTHER" id="PTHR13887:SF14">
    <property type="entry name" value="DISULFIDE BOND FORMATION PROTEIN D"/>
    <property type="match status" value="1"/>
</dbReference>
<dbReference type="EMBL" id="JBHSAF010000010">
    <property type="protein sequence ID" value="MFC3913691.1"/>
    <property type="molecule type" value="Genomic_DNA"/>
</dbReference>
<keyword evidence="8" id="KW-1185">Reference proteome</keyword>
<evidence type="ECO:0000256" key="5">
    <source>
        <dbReference type="SAM" id="SignalP"/>
    </source>
</evidence>
<dbReference type="InterPro" id="IPR036249">
    <property type="entry name" value="Thioredoxin-like_sf"/>
</dbReference>
<reference evidence="8" key="1">
    <citation type="journal article" date="2019" name="Int. J. Syst. Evol. Microbiol.">
        <title>The Global Catalogue of Microorganisms (GCM) 10K type strain sequencing project: providing services to taxonomists for standard genome sequencing and annotation.</title>
        <authorList>
            <consortium name="The Broad Institute Genomics Platform"/>
            <consortium name="The Broad Institute Genome Sequencing Center for Infectious Disease"/>
            <person name="Wu L."/>
            <person name="Ma J."/>
        </authorList>
    </citation>
    <scope>NUCLEOTIDE SEQUENCE [LARGE SCALE GENOMIC DNA]</scope>
    <source>
        <strain evidence="8">CCUG 54939</strain>
    </source>
</reference>
<dbReference type="InterPro" id="IPR013766">
    <property type="entry name" value="Thioredoxin_domain"/>
</dbReference>
<keyword evidence="2" id="KW-0560">Oxidoreductase</keyword>
<evidence type="ECO:0000259" key="6">
    <source>
        <dbReference type="PROSITE" id="PS51352"/>
    </source>
</evidence>